<reference evidence="1 2" key="1">
    <citation type="submission" date="2021-06" db="EMBL/GenBank/DDBJ databases">
        <title>Caerostris darwini draft genome.</title>
        <authorList>
            <person name="Kono N."/>
            <person name="Arakawa K."/>
        </authorList>
    </citation>
    <scope>NUCLEOTIDE SEQUENCE [LARGE SCALE GENOMIC DNA]</scope>
</reference>
<dbReference type="AlphaFoldDB" id="A0AAV4MXT4"/>
<evidence type="ECO:0000313" key="2">
    <source>
        <dbReference type="Proteomes" id="UP001054837"/>
    </source>
</evidence>
<gene>
    <name evidence="1" type="ORF">CDAR_276481</name>
</gene>
<accession>A0AAV4MXT4</accession>
<evidence type="ECO:0000313" key="1">
    <source>
        <dbReference type="EMBL" id="GIX77312.1"/>
    </source>
</evidence>
<sequence length="187" mass="20911">MELEKSKTAEECSLQKKIISEAIEKATPTFAPIANKAPKEQPIKIPPKIQHLAVIRPVNVQNTPANTKSFVQKNVDISRIKIGVKKVSNIKNGGILIEPVESDLQKLLKELDSNKDLKQEYKMGKPSKRNPQFICYGVDEETKEDTVVSCLKNQCPQAEETEGSIKVVHSFKGPRGTNWVLSFLCKK</sequence>
<proteinExistence type="predicted"/>
<keyword evidence="2" id="KW-1185">Reference proteome</keyword>
<organism evidence="1 2">
    <name type="scientific">Caerostris darwini</name>
    <dbReference type="NCBI Taxonomy" id="1538125"/>
    <lineage>
        <taxon>Eukaryota</taxon>
        <taxon>Metazoa</taxon>
        <taxon>Ecdysozoa</taxon>
        <taxon>Arthropoda</taxon>
        <taxon>Chelicerata</taxon>
        <taxon>Arachnida</taxon>
        <taxon>Araneae</taxon>
        <taxon>Araneomorphae</taxon>
        <taxon>Entelegynae</taxon>
        <taxon>Araneoidea</taxon>
        <taxon>Araneidae</taxon>
        <taxon>Caerostris</taxon>
    </lineage>
</organism>
<dbReference type="EMBL" id="BPLQ01001003">
    <property type="protein sequence ID" value="GIX77312.1"/>
    <property type="molecule type" value="Genomic_DNA"/>
</dbReference>
<protein>
    <submittedName>
        <fullName evidence="1">Uncharacterized protein</fullName>
    </submittedName>
</protein>
<comment type="caution">
    <text evidence="1">The sequence shown here is derived from an EMBL/GenBank/DDBJ whole genome shotgun (WGS) entry which is preliminary data.</text>
</comment>
<name>A0AAV4MXT4_9ARAC</name>
<dbReference type="Proteomes" id="UP001054837">
    <property type="component" value="Unassembled WGS sequence"/>
</dbReference>